<dbReference type="Gene3D" id="1.10.10.60">
    <property type="entry name" value="Homeodomain-like"/>
    <property type="match status" value="1"/>
</dbReference>
<dbReference type="RefSeq" id="WP_154516890.1">
    <property type="nucleotide sequence ID" value="NZ_VUNM01000020.1"/>
</dbReference>
<evidence type="ECO:0000313" key="2">
    <source>
        <dbReference type="EMBL" id="MST89610.1"/>
    </source>
</evidence>
<accession>A0A844FWA8</accession>
<dbReference type="GO" id="GO:0004803">
    <property type="term" value="F:transposase activity"/>
    <property type="evidence" value="ECO:0007669"/>
    <property type="project" value="TreeGrafter"/>
</dbReference>
<dbReference type="PANTHER" id="PTHR10948:SF23">
    <property type="entry name" value="TRANSPOSASE INSI FOR INSERTION SEQUENCE ELEMENT IS30A-RELATED"/>
    <property type="match status" value="1"/>
</dbReference>
<feature type="domain" description="Transposase IS30-like HTH" evidence="1">
    <location>
        <begin position="3"/>
        <end position="45"/>
    </location>
</feature>
<dbReference type="CDD" id="cd00090">
    <property type="entry name" value="HTH_ARSR"/>
    <property type="match status" value="1"/>
</dbReference>
<comment type="caution">
    <text evidence="2">The sequence shown here is derived from an EMBL/GenBank/DDBJ whole genome shotgun (WGS) entry which is preliminary data.</text>
</comment>
<keyword evidence="3" id="KW-1185">Reference proteome</keyword>
<dbReference type="Proteomes" id="UP000442619">
    <property type="component" value="Unassembled WGS sequence"/>
</dbReference>
<organism evidence="2 3">
    <name type="scientific">Sharpea porci</name>
    <dbReference type="NCBI Taxonomy" id="2652286"/>
    <lineage>
        <taxon>Bacteria</taxon>
        <taxon>Bacillati</taxon>
        <taxon>Bacillota</taxon>
        <taxon>Erysipelotrichia</taxon>
        <taxon>Erysipelotrichales</taxon>
        <taxon>Coprobacillaceae</taxon>
        <taxon>Sharpea</taxon>
    </lineage>
</organism>
<dbReference type="AlphaFoldDB" id="A0A844FWA8"/>
<evidence type="ECO:0000313" key="3">
    <source>
        <dbReference type="Proteomes" id="UP000442619"/>
    </source>
</evidence>
<dbReference type="InterPro" id="IPR009057">
    <property type="entry name" value="Homeodomain-like_sf"/>
</dbReference>
<gene>
    <name evidence="2" type="ORF">FYJ79_08515</name>
</gene>
<dbReference type="EMBL" id="VUNM01000020">
    <property type="protein sequence ID" value="MST89610.1"/>
    <property type="molecule type" value="Genomic_DNA"/>
</dbReference>
<evidence type="ECO:0000259" key="1">
    <source>
        <dbReference type="Pfam" id="PF13936"/>
    </source>
</evidence>
<dbReference type="InterPro" id="IPR025246">
    <property type="entry name" value="IS30-like_HTH"/>
</dbReference>
<dbReference type="GO" id="GO:0005829">
    <property type="term" value="C:cytosol"/>
    <property type="evidence" value="ECO:0007669"/>
    <property type="project" value="TreeGrafter"/>
</dbReference>
<dbReference type="PANTHER" id="PTHR10948">
    <property type="entry name" value="TRANSPOSASE"/>
    <property type="match status" value="1"/>
</dbReference>
<dbReference type="Pfam" id="PF13936">
    <property type="entry name" value="HTH_38"/>
    <property type="match status" value="1"/>
</dbReference>
<dbReference type="SUPFAM" id="SSF46689">
    <property type="entry name" value="Homeodomain-like"/>
    <property type="match status" value="1"/>
</dbReference>
<dbReference type="InterPro" id="IPR051917">
    <property type="entry name" value="Transposase-Integrase"/>
</dbReference>
<sequence length="91" mass="10613">MNYSHLNLNERTIISLLASSDVSIREIAKQLGRSPSTISRELKRNQTNERDSRYISSKAQEIYQNRKHHCGRKFFPCFDNSSYKKTANYAV</sequence>
<reference evidence="2 3" key="1">
    <citation type="submission" date="2019-08" db="EMBL/GenBank/DDBJ databases">
        <title>In-depth cultivation of the pig gut microbiome towards novel bacterial diversity and tailored functional studies.</title>
        <authorList>
            <person name="Wylensek D."/>
            <person name="Hitch T.C.A."/>
            <person name="Clavel T."/>
        </authorList>
    </citation>
    <scope>NUCLEOTIDE SEQUENCE [LARGE SCALE GENOMIC DNA]</scope>
    <source>
        <strain evidence="2 3">CA-Schmier-601-WT-3</strain>
    </source>
</reference>
<name>A0A844FWA8_9FIRM</name>
<protein>
    <submittedName>
        <fullName evidence="2">Helix-turn-helix domain-containing protein</fullName>
    </submittedName>
</protein>
<dbReference type="InterPro" id="IPR011991">
    <property type="entry name" value="ArsR-like_HTH"/>
</dbReference>
<proteinExistence type="predicted"/>
<dbReference type="GO" id="GO:0032196">
    <property type="term" value="P:transposition"/>
    <property type="evidence" value="ECO:0007669"/>
    <property type="project" value="TreeGrafter"/>
</dbReference>